<organism evidence="1 2">
    <name type="scientific">Nakamurella alba</name>
    <dbReference type="NCBI Taxonomy" id="2665158"/>
    <lineage>
        <taxon>Bacteria</taxon>
        <taxon>Bacillati</taxon>
        <taxon>Actinomycetota</taxon>
        <taxon>Actinomycetes</taxon>
        <taxon>Nakamurellales</taxon>
        <taxon>Nakamurellaceae</taxon>
        <taxon>Nakamurella</taxon>
    </lineage>
</organism>
<proteinExistence type="predicted"/>
<dbReference type="GO" id="GO:0016787">
    <property type="term" value="F:hydrolase activity"/>
    <property type="evidence" value="ECO:0007669"/>
    <property type="project" value="UniProtKB-KW"/>
</dbReference>
<keyword evidence="1" id="KW-0378">Hydrolase</keyword>
<accession>A0A7K1FR29</accession>
<dbReference type="InterPro" id="IPR029058">
    <property type="entry name" value="AB_hydrolase_fold"/>
</dbReference>
<evidence type="ECO:0000313" key="2">
    <source>
        <dbReference type="Proteomes" id="UP000460221"/>
    </source>
</evidence>
<reference evidence="1 2" key="1">
    <citation type="submission" date="2019-11" db="EMBL/GenBank/DDBJ databases">
        <authorList>
            <person name="Jiang L.-Q."/>
        </authorList>
    </citation>
    <scope>NUCLEOTIDE SEQUENCE [LARGE SCALE GENOMIC DNA]</scope>
    <source>
        <strain evidence="1 2">YIM 132087</strain>
    </source>
</reference>
<name>A0A7K1FR29_9ACTN</name>
<keyword evidence="2" id="KW-1185">Reference proteome</keyword>
<comment type="caution">
    <text evidence="1">The sequence shown here is derived from an EMBL/GenBank/DDBJ whole genome shotgun (WGS) entry which is preliminary data.</text>
</comment>
<sequence>MSETIQGVAAGVPYVLVPPISGDPAAPVVLAWHLMDSPRTAAAFAAALPLAGLDAWRIYFQLPMSGSRLPEGGMDELMRLGYEDAVMNLQGPITDQAVAEAPAALAAVKAAHGIGDGPVGLLGGSQGSAVAGQLLLDPAMKAVSAVLVSPIVQLRAAVAATGRQYGVEYPWSAESDAVADRMDLVARVGEIPASAEVLTVVGAQDEPEFAESAAAFTAALGDRARTDIVAGLGHALADEPGLEPAPQWPATAEVDRLAVAWFARTLR</sequence>
<dbReference type="Proteomes" id="UP000460221">
    <property type="component" value="Unassembled WGS sequence"/>
</dbReference>
<gene>
    <name evidence="1" type="ORF">GIS00_21915</name>
</gene>
<protein>
    <submittedName>
        <fullName evidence="1">Alpha/beta hydrolase</fullName>
    </submittedName>
</protein>
<dbReference type="RefSeq" id="WP_154770542.1">
    <property type="nucleotide sequence ID" value="NZ_WLYK01000009.1"/>
</dbReference>
<dbReference type="SUPFAM" id="SSF53474">
    <property type="entry name" value="alpha/beta-Hydrolases"/>
    <property type="match status" value="1"/>
</dbReference>
<dbReference type="AlphaFoldDB" id="A0A7K1FR29"/>
<dbReference type="Gene3D" id="3.40.50.1820">
    <property type="entry name" value="alpha/beta hydrolase"/>
    <property type="match status" value="1"/>
</dbReference>
<evidence type="ECO:0000313" key="1">
    <source>
        <dbReference type="EMBL" id="MTD16597.1"/>
    </source>
</evidence>
<dbReference type="EMBL" id="WLYK01000009">
    <property type="protein sequence ID" value="MTD16597.1"/>
    <property type="molecule type" value="Genomic_DNA"/>
</dbReference>